<dbReference type="Gene3D" id="3.30.70.1380">
    <property type="entry name" value="Transcriptional regulatory protein pf0864 domain like"/>
    <property type="match status" value="1"/>
</dbReference>
<protein>
    <recommendedName>
        <fullName evidence="6">TIGR00299 family protein</fullName>
    </recommendedName>
</protein>
<evidence type="ECO:0000313" key="2">
    <source>
        <dbReference type="EMBL" id="ARU92618.1"/>
    </source>
</evidence>
<dbReference type="OrthoDB" id="9765625at2"/>
<evidence type="ECO:0008006" key="6">
    <source>
        <dbReference type="Google" id="ProtNLM"/>
    </source>
</evidence>
<accession>A0A1Y0L4K5</accession>
<evidence type="ECO:0000256" key="1">
    <source>
        <dbReference type="ARBA" id="ARBA00022596"/>
    </source>
</evidence>
<dbReference type="PANTHER" id="PTHR36566">
    <property type="entry name" value="NICKEL INSERTION PROTEIN-RELATED"/>
    <property type="match status" value="1"/>
</dbReference>
<dbReference type="Proteomes" id="UP000195814">
    <property type="component" value="Chromosome"/>
</dbReference>
<dbReference type="KEGG" id="tci:A7K98_01705"/>
<dbReference type="PANTHER" id="PTHR36566:SF1">
    <property type="entry name" value="PYRIDINIUM-3,5-BISTHIOCARBOXYLIC ACID MONONUCLEOTIDE NICKEL INSERTION PROTEIN"/>
    <property type="match status" value="1"/>
</dbReference>
<dbReference type="EMBL" id="CP015579">
    <property type="protein sequence ID" value="ARU92618.1"/>
    <property type="molecule type" value="Genomic_DNA"/>
</dbReference>
<dbReference type="AlphaFoldDB" id="A0A1Y0L4K5"/>
<dbReference type="RefSeq" id="WP_087486995.1">
    <property type="nucleotide sequence ID" value="NZ_CP015579.1"/>
</dbReference>
<proteinExistence type="predicted"/>
<reference evidence="4 5" key="1">
    <citation type="submission" date="2016-05" db="EMBL/GenBank/DDBJ databases">
        <title>Complete genome sequence of two 2,5-diketo-D-glunonic acid producing strain Tatumella citrea.</title>
        <authorList>
            <person name="Duan C."/>
            <person name="Yang J."/>
            <person name="Yang S."/>
        </authorList>
    </citation>
    <scope>NUCLEOTIDE SEQUENCE [LARGE SCALE GENOMIC DNA]</scope>
    <source>
        <strain evidence="3 4">ATCC 39140</strain>
        <strain evidence="2 5">DSM 13699</strain>
    </source>
</reference>
<organism evidence="2 5">
    <name type="scientific">Tatumella citrea</name>
    <name type="common">Pantoea citrea</name>
    <dbReference type="NCBI Taxonomy" id="53336"/>
    <lineage>
        <taxon>Bacteria</taxon>
        <taxon>Pseudomonadati</taxon>
        <taxon>Pseudomonadota</taxon>
        <taxon>Gammaproteobacteria</taxon>
        <taxon>Enterobacterales</taxon>
        <taxon>Erwiniaceae</taxon>
        <taxon>Tatumella</taxon>
    </lineage>
</organism>
<sequence length="427" mass="47983">MHVHMDFIGGMAGDMFCAAMLDAFPELTEPLQQQLASLAFFDSYQIATRPMTQKDICGKRFLVMKKNAVFDDKNHIVFTPQTSSAPSLSRHANGTDHHHYSFAEIDQRIQQVSDPQIRQGVSDIYRRLVQAESEVHGIPVDQIHLHEVGADDALIDIISAVFLVLRSGARSWSFSPLPWGNGTVHCAHGDLPVPAPATVKLLKSFRWSHDDETGERVTPTGAAILSWLAENQSVRPIGSLYRDGYGCGKRQFTRLANILRICAFTADQPAVQDELQDQVMIIQFDIDDMSGEALAIAQQKLREIPEVIELSASCLSGKKQRLLFRTELLCVPEKVQDICQQIFLLTTTLGVRYWLSSRFKLPRQASEVEYQHQQWPVKIATRPDGSFTAKLEADAWQQVQHNYAVSAELKYHVETLAVNRKSNRGTD</sequence>
<dbReference type="Proteomes" id="UP000195729">
    <property type="component" value="Chromosome"/>
</dbReference>
<gene>
    <name evidence="2" type="ORF">A7K98_01705</name>
    <name evidence="3" type="ORF">A7K99_01705</name>
</gene>
<evidence type="ECO:0000313" key="5">
    <source>
        <dbReference type="Proteomes" id="UP000195814"/>
    </source>
</evidence>
<keyword evidence="4" id="KW-1185">Reference proteome</keyword>
<evidence type="ECO:0000313" key="4">
    <source>
        <dbReference type="Proteomes" id="UP000195729"/>
    </source>
</evidence>
<keyword evidence="1" id="KW-0533">Nickel</keyword>
<dbReference type="InterPro" id="IPR002822">
    <property type="entry name" value="Ni_insertion"/>
</dbReference>
<dbReference type="EMBL" id="CP015581">
    <property type="protein sequence ID" value="ARU96654.1"/>
    <property type="molecule type" value="Genomic_DNA"/>
</dbReference>
<dbReference type="Pfam" id="PF01969">
    <property type="entry name" value="Ni_insertion"/>
    <property type="match status" value="1"/>
</dbReference>
<evidence type="ECO:0000313" key="3">
    <source>
        <dbReference type="EMBL" id="ARU96654.1"/>
    </source>
</evidence>
<name>A0A1Y0L4K5_TATCI</name>